<proteinExistence type="predicted"/>
<reference evidence="2 3" key="1">
    <citation type="journal article" date="2009" name="Stand. Genomic Sci.">
        <title>Complete genome sequence of Stackebrandtia nassauensis type strain (LLR-40K-21).</title>
        <authorList>
            <person name="Munk C."/>
            <person name="Lapidus A."/>
            <person name="Copeland A."/>
            <person name="Jando M."/>
            <person name="Mayilraj S."/>
            <person name="Glavina Del Rio T."/>
            <person name="Nolan M."/>
            <person name="Chen F."/>
            <person name="Lucas S."/>
            <person name="Tice H."/>
            <person name="Cheng J.F."/>
            <person name="Han C."/>
            <person name="Detter J.C."/>
            <person name="Bruce D."/>
            <person name="Goodwin L."/>
            <person name="Chain P."/>
            <person name="Pitluck S."/>
            <person name="Goker M."/>
            <person name="Ovchinikova G."/>
            <person name="Pati A."/>
            <person name="Ivanova N."/>
            <person name="Mavromatis K."/>
            <person name="Chen A."/>
            <person name="Palaniappan K."/>
            <person name="Land M."/>
            <person name="Hauser L."/>
            <person name="Chang Y.J."/>
            <person name="Jeffries C.D."/>
            <person name="Bristow J."/>
            <person name="Eisen J.A."/>
            <person name="Markowitz V."/>
            <person name="Hugenholtz P."/>
            <person name="Kyrpides N.C."/>
            <person name="Klenk H.P."/>
        </authorList>
    </citation>
    <scope>NUCLEOTIDE SEQUENCE [LARGE SCALE GENOMIC DNA]</scope>
    <source>
        <strain evidence="3">DSM 44728 / CIP 108903 / NRRL B-16338 / NBRC 102104 / LLR-40K-21</strain>
    </source>
</reference>
<dbReference type="PROSITE" id="PS51318">
    <property type="entry name" value="TAT"/>
    <property type="match status" value="1"/>
</dbReference>
<dbReference type="PANTHER" id="PTHR14859:SF15">
    <property type="entry name" value="ENDONUCLEASE_EXONUCLEASE_PHOSPHATASE DOMAIN-CONTAINING PROTEIN"/>
    <property type="match status" value="1"/>
</dbReference>
<dbReference type="GO" id="GO:0016020">
    <property type="term" value="C:membrane"/>
    <property type="evidence" value="ECO:0007669"/>
    <property type="project" value="GOC"/>
</dbReference>
<sequence length="289" mass="32289">MSNRRLTWSRRSLLNGAVGAAVVLGLTGSTGPAEPFPRSAADRRTGNDKWLRAASFNIHHGASPDDVLDLERIARRIEALNVDVIGLQEVDRFWKRSDHVDQPAWLSRRLGLHVAFGLNELRRSDGAGRRREYGTAILSRWPIRETRNVALPRWDDHARHGLLRTEIDMPGGSLSFATTHLIHAHHDEERAAQAKAVAKQFADDARRSVVVGDFNDEPNTPAIAAMTRRFTDAWAVAGSGKGYSYSSTKPKRRIDYVFGSEDLEPRAMTVDDTDPRASDHLPILTEFEL</sequence>
<organism evidence="2 3">
    <name type="scientific">Stackebrandtia nassauensis (strain DSM 44728 / CIP 108903 / NRRL B-16338 / NBRC 102104 / LLR-40K-21)</name>
    <dbReference type="NCBI Taxonomy" id="446470"/>
    <lineage>
        <taxon>Bacteria</taxon>
        <taxon>Bacillati</taxon>
        <taxon>Actinomycetota</taxon>
        <taxon>Actinomycetes</taxon>
        <taxon>Glycomycetales</taxon>
        <taxon>Glycomycetaceae</taxon>
        <taxon>Stackebrandtia</taxon>
    </lineage>
</organism>
<dbReference type="Pfam" id="PF03372">
    <property type="entry name" value="Exo_endo_phos"/>
    <property type="match status" value="1"/>
</dbReference>
<dbReference type="InterPro" id="IPR051916">
    <property type="entry name" value="GPI-anchor_lipid_remodeler"/>
</dbReference>
<evidence type="ECO:0000313" key="3">
    <source>
        <dbReference type="Proteomes" id="UP000000844"/>
    </source>
</evidence>
<evidence type="ECO:0000313" key="2">
    <source>
        <dbReference type="EMBL" id="ADD40615.1"/>
    </source>
</evidence>
<dbReference type="EMBL" id="CP001778">
    <property type="protein sequence ID" value="ADD40615.1"/>
    <property type="molecule type" value="Genomic_DNA"/>
</dbReference>
<keyword evidence="2" id="KW-0255">Endonuclease</keyword>
<dbReference type="SUPFAM" id="SSF56219">
    <property type="entry name" value="DNase I-like"/>
    <property type="match status" value="1"/>
</dbReference>
<dbReference type="HOGENOM" id="CLU_060500_5_0_11"/>
<dbReference type="STRING" id="446470.Snas_0904"/>
<dbReference type="AlphaFoldDB" id="D3Q906"/>
<keyword evidence="2" id="KW-0378">Hydrolase</keyword>
<dbReference type="eggNOG" id="COG3568">
    <property type="taxonomic scope" value="Bacteria"/>
</dbReference>
<keyword evidence="2" id="KW-0269">Exonuclease</keyword>
<keyword evidence="3" id="KW-1185">Reference proteome</keyword>
<gene>
    <name evidence="2" type="ordered locus">Snas_0904</name>
</gene>
<dbReference type="RefSeq" id="WP_013016186.1">
    <property type="nucleotide sequence ID" value="NC_013947.1"/>
</dbReference>
<feature type="domain" description="Endonuclease/exonuclease/phosphatase" evidence="1">
    <location>
        <begin position="54"/>
        <end position="280"/>
    </location>
</feature>
<dbReference type="GO" id="GO:0006506">
    <property type="term" value="P:GPI anchor biosynthetic process"/>
    <property type="evidence" value="ECO:0007669"/>
    <property type="project" value="TreeGrafter"/>
</dbReference>
<evidence type="ECO:0000259" key="1">
    <source>
        <dbReference type="Pfam" id="PF03372"/>
    </source>
</evidence>
<dbReference type="InterPro" id="IPR005135">
    <property type="entry name" value="Endo/exonuclease/phosphatase"/>
</dbReference>
<accession>D3Q906</accession>
<keyword evidence="2" id="KW-0540">Nuclease</keyword>
<dbReference type="Proteomes" id="UP000000844">
    <property type="component" value="Chromosome"/>
</dbReference>
<dbReference type="InterPro" id="IPR006311">
    <property type="entry name" value="TAT_signal"/>
</dbReference>
<dbReference type="KEGG" id="sna:Snas_0904"/>
<dbReference type="GO" id="GO:0004519">
    <property type="term" value="F:endonuclease activity"/>
    <property type="evidence" value="ECO:0007669"/>
    <property type="project" value="UniProtKB-KW"/>
</dbReference>
<dbReference type="PANTHER" id="PTHR14859">
    <property type="entry name" value="CALCOFLUOR WHITE HYPERSENSITIVE PROTEIN PRECURSOR"/>
    <property type="match status" value="1"/>
</dbReference>
<dbReference type="Gene3D" id="3.60.10.10">
    <property type="entry name" value="Endonuclease/exonuclease/phosphatase"/>
    <property type="match status" value="1"/>
</dbReference>
<protein>
    <submittedName>
        <fullName evidence="2">Endonuclease/exonuclease/phosphatase</fullName>
    </submittedName>
</protein>
<dbReference type="OrthoDB" id="155529at2"/>
<name>D3Q906_STANL</name>
<dbReference type="InterPro" id="IPR036691">
    <property type="entry name" value="Endo/exonu/phosph_ase_sf"/>
</dbReference>
<dbReference type="GO" id="GO:0004527">
    <property type="term" value="F:exonuclease activity"/>
    <property type="evidence" value="ECO:0007669"/>
    <property type="project" value="UniProtKB-KW"/>
</dbReference>